<organism evidence="1 2">
    <name type="scientific">Dermacentor silvarum</name>
    <name type="common">Tick</name>
    <dbReference type="NCBI Taxonomy" id="543639"/>
    <lineage>
        <taxon>Eukaryota</taxon>
        <taxon>Metazoa</taxon>
        <taxon>Ecdysozoa</taxon>
        <taxon>Arthropoda</taxon>
        <taxon>Chelicerata</taxon>
        <taxon>Arachnida</taxon>
        <taxon>Acari</taxon>
        <taxon>Parasitiformes</taxon>
        <taxon>Ixodida</taxon>
        <taxon>Ixodoidea</taxon>
        <taxon>Ixodidae</taxon>
        <taxon>Rhipicephalinae</taxon>
        <taxon>Dermacentor</taxon>
    </lineage>
</organism>
<dbReference type="EMBL" id="CM023470">
    <property type="protein sequence ID" value="KAH7977350.1"/>
    <property type="molecule type" value="Genomic_DNA"/>
</dbReference>
<comment type="caution">
    <text evidence="1">The sequence shown here is derived from an EMBL/GenBank/DDBJ whole genome shotgun (WGS) entry which is preliminary data.</text>
</comment>
<keyword evidence="2" id="KW-1185">Reference proteome</keyword>
<reference evidence="1" key="1">
    <citation type="submission" date="2020-05" db="EMBL/GenBank/DDBJ databases">
        <title>Large-scale comparative analyses of tick genomes elucidate their genetic diversity and vector capacities.</title>
        <authorList>
            <person name="Jia N."/>
            <person name="Wang J."/>
            <person name="Shi W."/>
            <person name="Du L."/>
            <person name="Sun Y."/>
            <person name="Zhan W."/>
            <person name="Jiang J."/>
            <person name="Wang Q."/>
            <person name="Zhang B."/>
            <person name="Ji P."/>
            <person name="Sakyi L.B."/>
            <person name="Cui X."/>
            <person name="Yuan T."/>
            <person name="Jiang B."/>
            <person name="Yang W."/>
            <person name="Lam T.T.-Y."/>
            <person name="Chang Q."/>
            <person name="Ding S."/>
            <person name="Wang X."/>
            <person name="Zhu J."/>
            <person name="Ruan X."/>
            <person name="Zhao L."/>
            <person name="Wei J."/>
            <person name="Que T."/>
            <person name="Du C."/>
            <person name="Cheng J."/>
            <person name="Dai P."/>
            <person name="Han X."/>
            <person name="Huang E."/>
            <person name="Gao Y."/>
            <person name="Liu J."/>
            <person name="Shao H."/>
            <person name="Ye R."/>
            <person name="Li L."/>
            <person name="Wei W."/>
            <person name="Wang X."/>
            <person name="Wang C."/>
            <person name="Yang T."/>
            <person name="Huo Q."/>
            <person name="Li W."/>
            <person name="Guo W."/>
            <person name="Chen H."/>
            <person name="Zhou L."/>
            <person name="Ni X."/>
            <person name="Tian J."/>
            <person name="Zhou Y."/>
            <person name="Sheng Y."/>
            <person name="Liu T."/>
            <person name="Pan Y."/>
            <person name="Xia L."/>
            <person name="Li J."/>
            <person name="Zhao F."/>
            <person name="Cao W."/>
        </authorList>
    </citation>
    <scope>NUCLEOTIDE SEQUENCE</scope>
    <source>
        <strain evidence="1">Dsil-2018</strain>
    </source>
</reference>
<sequence length="512" mass="55959">MWRSAPDMVRSVLSKYQRECLLQEEGSRQEEKRQSLEDAAWRLVCKLPHANKFVCKPVEAVLRRALEDGASFEPLQAATAFAALEEYATNLILQPWRTELLQIKLYSGYYKHTVERYLKNAETVLQLMGYEKREGSVLYLADAVDTATLGDVALDCLIAAAECRVLAAIMDGIRDRGLSLSWKEIYRFRRECSCDPEDAVRGLVQKHKYKSSKQPAPVFGANEPCVSWRDLPVSDYQMPSNGTWPSPHWQSHVGASAPDTSDAKRRTASSYRASMHAARHPEELVMGNADVLGNAIGDGDSYADAYGVSAVPWSGYCTATGYDLPGAVSRAGDRSFLHCSLAGEQCYTVPADSMPGRLPRHSGDCSSSRDAIGHLSQDFRSLSLGSKLSGLEMNGIPHEPSLAMANAGLPHHPDSAGDCLDAAAVVEASQRYLEAEEAASDKQIWSCGACTYLNAPERDVCEMCSKSKHLGPEMTPLLSGGKQCPLCTLVNDRQALSCSACSQSLKDSPTYI</sequence>
<protein>
    <submittedName>
        <fullName evidence="1">Uncharacterized protein</fullName>
    </submittedName>
</protein>
<gene>
    <name evidence="1" type="ORF">HPB49_000786</name>
</gene>
<name>A0ACB8DSF3_DERSI</name>
<evidence type="ECO:0000313" key="1">
    <source>
        <dbReference type="EMBL" id="KAH7977350.1"/>
    </source>
</evidence>
<proteinExistence type="predicted"/>
<dbReference type="Proteomes" id="UP000821865">
    <property type="component" value="Chromosome 1"/>
</dbReference>
<evidence type="ECO:0000313" key="2">
    <source>
        <dbReference type="Proteomes" id="UP000821865"/>
    </source>
</evidence>
<accession>A0ACB8DSF3</accession>